<sequence length="225" mass="24678">MMDFVVEILVIALPTLVAVASIIGIVCLLREEVRTWVTGLFRKKDIDYNAATLAAYEPVRRWSDSTFTSFPLQSNETTSNMPIPPPVALDAVLLTSPNSCADIATMVPTSWQARPQERTRLNDTSLRPKLSQQTRNPSRPGQPTLIHNSSRRSAGPGNVQASLPHGGRPRSRASSISETELRDLQAAFAFVEEQEQEENKIRVCRSLELISRNAGTKLAAGAAGR</sequence>
<reference evidence="3" key="1">
    <citation type="submission" date="2021-12" db="EMBL/GenBank/DDBJ databases">
        <authorList>
            <person name="Zaccaron A."/>
            <person name="Stergiopoulos I."/>
        </authorList>
    </citation>
    <scope>NUCLEOTIDE SEQUENCE</scope>
    <source>
        <strain evidence="3">Race5_Kim</strain>
    </source>
</reference>
<keyword evidence="2" id="KW-1133">Transmembrane helix</keyword>
<evidence type="ECO:0000256" key="1">
    <source>
        <dbReference type="SAM" id="MobiDB-lite"/>
    </source>
</evidence>
<feature type="transmembrane region" description="Helical" evidence="2">
    <location>
        <begin position="6"/>
        <end position="29"/>
    </location>
</feature>
<evidence type="ECO:0000313" key="4">
    <source>
        <dbReference type="Proteomes" id="UP000756132"/>
    </source>
</evidence>
<dbReference type="Proteomes" id="UP000756132">
    <property type="component" value="Chromosome 4"/>
</dbReference>
<dbReference type="GeneID" id="71984213"/>
<proteinExistence type="predicted"/>
<dbReference type="RefSeq" id="XP_047761494.1">
    <property type="nucleotide sequence ID" value="XM_047903483.1"/>
</dbReference>
<dbReference type="AlphaFoldDB" id="A0A9Q8P8G8"/>
<name>A0A9Q8P8G8_PASFU</name>
<evidence type="ECO:0000313" key="3">
    <source>
        <dbReference type="EMBL" id="UJO17128.1"/>
    </source>
</evidence>
<organism evidence="3 4">
    <name type="scientific">Passalora fulva</name>
    <name type="common">Tomato leaf mold</name>
    <name type="synonym">Cladosporium fulvum</name>
    <dbReference type="NCBI Taxonomy" id="5499"/>
    <lineage>
        <taxon>Eukaryota</taxon>
        <taxon>Fungi</taxon>
        <taxon>Dikarya</taxon>
        <taxon>Ascomycota</taxon>
        <taxon>Pezizomycotina</taxon>
        <taxon>Dothideomycetes</taxon>
        <taxon>Dothideomycetidae</taxon>
        <taxon>Mycosphaerellales</taxon>
        <taxon>Mycosphaerellaceae</taxon>
        <taxon>Fulvia</taxon>
    </lineage>
</organism>
<dbReference type="EMBL" id="CP090166">
    <property type="protein sequence ID" value="UJO17128.1"/>
    <property type="molecule type" value="Genomic_DNA"/>
</dbReference>
<reference evidence="3" key="2">
    <citation type="journal article" date="2022" name="Microb. Genom.">
        <title>A chromosome-scale genome assembly of the tomato pathogen Cladosporium fulvum reveals a compartmentalized genome architecture and the presence of a dispensable chromosome.</title>
        <authorList>
            <person name="Zaccaron A.Z."/>
            <person name="Chen L.H."/>
            <person name="Samaras A."/>
            <person name="Stergiopoulos I."/>
        </authorList>
    </citation>
    <scope>NUCLEOTIDE SEQUENCE</scope>
    <source>
        <strain evidence="3">Race5_Kim</strain>
    </source>
</reference>
<evidence type="ECO:0000256" key="2">
    <source>
        <dbReference type="SAM" id="Phobius"/>
    </source>
</evidence>
<keyword evidence="2" id="KW-0472">Membrane</keyword>
<dbReference type="KEGG" id="ffu:CLAFUR5_04335"/>
<feature type="compositionally biased region" description="Polar residues" evidence="1">
    <location>
        <begin position="122"/>
        <end position="152"/>
    </location>
</feature>
<gene>
    <name evidence="3" type="ORF">CLAFUR5_04335</name>
</gene>
<keyword evidence="2" id="KW-0812">Transmembrane</keyword>
<keyword evidence="4" id="KW-1185">Reference proteome</keyword>
<protein>
    <submittedName>
        <fullName evidence="3">Uncharacterized protein</fullName>
    </submittedName>
</protein>
<feature type="region of interest" description="Disordered" evidence="1">
    <location>
        <begin position="111"/>
        <end position="177"/>
    </location>
</feature>
<accession>A0A9Q8P8G8</accession>